<dbReference type="RefSeq" id="WP_272444661.1">
    <property type="nucleotide sequence ID" value="NZ_JAMQKC010000001.1"/>
</dbReference>
<sequence length="144" mass="16350">METNINKVGSIMDHAHTAGSGYDILRYACLPDLLGKDSHSILYVMGKNIARNLSFSSIEEIIVFFKDTGWGDLTLIKEKRRELIFELTGQPIENRMKTNIEQEYRLEAGVLAEAVTQLKNAPCECIEEIKQKKNSIQLNVLYSK</sequence>
<gene>
    <name evidence="1" type="ORF">NC799_02120</name>
</gene>
<evidence type="ECO:0000313" key="2">
    <source>
        <dbReference type="Proteomes" id="UP001145069"/>
    </source>
</evidence>
<evidence type="ECO:0000313" key="1">
    <source>
        <dbReference type="EMBL" id="MDC3415705.1"/>
    </source>
</evidence>
<dbReference type="Proteomes" id="UP001145069">
    <property type="component" value="Unassembled WGS sequence"/>
</dbReference>
<proteinExistence type="predicted"/>
<reference evidence="1" key="1">
    <citation type="submission" date="2022-06" db="EMBL/GenBank/DDBJ databases">
        <title>Aquibacillus sp. a new bacterium isolated from soil saline samples.</title>
        <authorList>
            <person name="Galisteo C."/>
            <person name="De La Haba R."/>
            <person name="Sanchez-Porro C."/>
            <person name="Ventosa A."/>
        </authorList>
    </citation>
    <scope>NUCLEOTIDE SEQUENCE</scope>
    <source>
        <strain evidence="1">3ASR75-54</strain>
    </source>
</reference>
<name>A0A9X4AEZ4_9BACI</name>
<comment type="caution">
    <text evidence="1">The sequence shown here is derived from an EMBL/GenBank/DDBJ whole genome shotgun (WGS) entry which is preliminary data.</text>
</comment>
<dbReference type="SUPFAM" id="SSF111126">
    <property type="entry name" value="Ligand-binding domain in the NO signalling and Golgi transport"/>
    <property type="match status" value="1"/>
</dbReference>
<dbReference type="InterPro" id="IPR024096">
    <property type="entry name" value="NO_sig/Golgi_transp_ligand-bd"/>
</dbReference>
<dbReference type="EMBL" id="JAMQKC010000001">
    <property type="protein sequence ID" value="MDC3415705.1"/>
    <property type="molecule type" value="Genomic_DNA"/>
</dbReference>
<dbReference type="Pfam" id="PF10702">
    <property type="entry name" value="DUF2507"/>
    <property type="match status" value="1"/>
</dbReference>
<dbReference type="Gene3D" id="3.30.1380.20">
    <property type="entry name" value="Trafficking protein particle complex subunit 3"/>
    <property type="match status" value="1"/>
</dbReference>
<keyword evidence="2" id="KW-1185">Reference proteome</keyword>
<accession>A0A9X4AEZ4</accession>
<dbReference type="AlphaFoldDB" id="A0A9X4AEZ4"/>
<organism evidence="1 2">
    <name type="scientific">Aquibacillus salsiterrae</name>
    <dbReference type="NCBI Taxonomy" id="2950439"/>
    <lineage>
        <taxon>Bacteria</taxon>
        <taxon>Bacillati</taxon>
        <taxon>Bacillota</taxon>
        <taxon>Bacilli</taxon>
        <taxon>Bacillales</taxon>
        <taxon>Bacillaceae</taxon>
        <taxon>Aquibacillus</taxon>
    </lineage>
</organism>
<protein>
    <submittedName>
        <fullName evidence="1">YslB family protein</fullName>
    </submittedName>
</protein>
<dbReference type="InterPro" id="IPR019642">
    <property type="entry name" value="DUF2507"/>
</dbReference>